<name>A0A0F9A7X1_9ZZZZ</name>
<comment type="caution">
    <text evidence="1">The sequence shown here is derived from an EMBL/GenBank/DDBJ whole genome shotgun (WGS) entry which is preliminary data.</text>
</comment>
<feature type="non-terminal residue" evidence="1">
    <location>
        <position position="1"/>
    </location>
</feature>
<proteinExistence type="predicted"/>
<gene>
    <name evidence="1" type="ORF">LCGC14_2684370</name>
</gene>
<accession>A0A0F9A7X1</accession>
<dbReference type="AlphaFoldDB" id="A0A0F9A7X1"/>
<organism evidence="1">
    <name type="scientific">marine sediment metagenome</name>
    <dbReference type="NCBI Taxonomy" id="412755"/>
    <lineage>
        <taxon>unclassified sequences</taxon>
        <taxon>metagenomes</taxon>
        <taxon>ecological metagenomes</taxon>
    </lineage>
</organism>
<reference evidence="1" key="1">
    <citation type="journal article" date="2015" name="Nature">
        <title>Complex archaea that bridge the gap between prokaryotes and eukaryotes.</title>
        <authorList>
            <person name="Spang A."/>
            <person name="Saw J.H."/>
            <person name="Jorgensen S.L."/>
            <person name="Zaremba-Niedzwiedzka K."/>
            <person name="Martijn J."/>
            <person name="Lind A.E."/>
            <person name="van Eijk R."/>
            <person name="Schleper C."/>
            <person name="Guy L."/>
            <person name="Ettema T.J."/>
        </authorList>
    </citation>
    <scope>NUCLEOTIDE SEQUENCE</scope>
</reference>
<dbReference type="EMBL" id="LAZR01047411">
    <property type="protein sequence ID" value="KKK94285.1"/>
    <property type="molecule type" value="Genomic_DNA"/>
</dbReference>
<evidence type="ECO:0000313" key="1">
    <source>
        <dbReference type="EMBL" id="KKK94285.1"/>
    </source>
</evidence>
<sequence length="170" mass="17628">LAAPFLLRQITDGGDAVLLQRQTDTSPTGNVLRVVNVANTVNLYKLDVLGRIFPARVLAAGTALVAGDFALSGGWGTTASIGTITGNDQWFQATITSAGTGQGANPTATLTFQDGTWTNAPIAVCQRADRASQTTIEFTWTTTPTTLVLTFEGTPVAAEAFTVACHIGGV</sequence>
<protein>
    <submittedName>
        <fullName evidence="1">Uncharacterized protein</fullName>
    </submittedName>
</protein>